<feature type="domain" description="N-acetyltransferase" evidence="1">
    <location>
        <begin position="7"/>
        <end position="155"/>
    </location>
</feature>
<dbReference type="AlphaFoldDB" id="A0A1H2LBQ5"/>
<accession>A0A1H2LBQ5</accession>
<reference evidence="3" key="1">
    <citation type="submission" date="2016-10" db="EMBL/GenBank/DDBJ databases">
        <authorList>
            <person name="Varghese N."/>
            <person name="Submissions S."/>
        </authorList>
    </citation>
    <scope>NUCLEOTIDE SEQUENCE [LARGE SCALE GENOMIC DNA]</scope>
    <source>
        <strain evidence="3">DSM 10002</strain>
    </source>
</reference>
<evidence type="ECO:0000313" key="3">
    <source>
        <dbReference type="Proteomes" id="UP000214355"/>
    </source>
</evidence>
<sequence length="165" mass="18451">MNNRDRFYLRPAARVDADAIHQLRAAIFAQEFPEFTFDDVAEHDELVRILTNPQSTSIWLADLNNTIAGYIRTDSLGVGHNRMLAVTWFGVRADVRRRHYGTKLLNAAIGDMPAYAYAPRAIASSTGFYENNGFTHIENDDDATAVAIDLLPSMPQLSTCSAFIR</sequence>
<dbReference type="STRING" id="131112.SAMN04489737_0273"/>
<organism evidence="2 3">
    <name type="scientific">Arcanobacterium phocae</name>
    <dbReference type="NCBI Taxonomy" id="131112"/>
    <lineage>
        <taxon>Bacteria</taxon>
        <taxon>Bacillati</taxon>
        <taxon>Actinomycetota</taxon>
        <taxon>Actinomycetes</taxon>
        <taxon>Actinomycetales</taxon>
        <taxon>Actinomycetaceae</taxon>
        <taxon>Arcanobacterium</taxon>
    </lineage>
</organism>
<protein>
    <submittedName>
        <fullName evidence="2">Acetyltransferase (GNAT) domain-containing protein</fullName>
    </submittedName>
</protein>
<dbReference type="GeneID" id="65344028"/>
<evidence type="ECO:0000313" key="2">
    <source>
        <dbReference type="EMBL" id="SDU77991.1"/>
    </source>
</evidence>
<dbReference type="GO" id="GO:0016747">
    <property type="term" value="F:acyltransferase activity, transferring groups other than amino-acyl groups"/>
    <property type="evidence" value="ECO:0007669"/>
    <property type="project" value="InterPro"/>
</dbReference>
<dbReference type="RefSeq" id="WP_091278978.1">
    <property type="nucleotide sequence ID" value="NZ_JABAPH010000006.1"/>
</dbReference>
<gene>
    <name evidence="2" type="ORF">SAMN04489737_0273</name>
</gene>
<keyword evidence="2" id="KW-0808">Transferase</keyword>
<dbReference type="InterPro" id="IPR016181">
    <property type="entry name" value="Acyl_CoA_acyltransferase"/>
</dbReference>
<evidence type="ECO:0000259" key="1">
    <source>
        <dbReference type="PROSITE" id="PS51186"/>
    </source>
</evidence>
<dbReference type="Gene3D" id="3.40.630.30">
    <property type="match status" value="1"/>
</dbReference>
<dbReference type="SUPFAM" id="SSF55729">
    <property type="entry name" value="Acyl-CoA N-acyltransferases (Nat)"/>
    <property type="match status" value="1"/>
</dbReference>
<dbReference type="Pfam" id="PF00583">
    <property type="entry name" value="Acetyltransf_1"/>
    <property type="match status" value="1"/>
</dbReference>
<name>A0A1H2LBQ5_9ACTO</name>
<dbReference type="OrthoDB" id="5243635at2"/>
<dbReference type="Proteomes" id="UP000214355">
    <property type="component" value="Chromosome I"/>
</dbReference>
<dbReference type="InterPro" id="IPR000182">
    <property type="entry name" value="GNAT_dom"/>
</dbReference>
<keyword evidence="3" id="KW-1185">Reference proteome</keyword>
<dbReference type="EMBL" id="LT629804">
    <property type="protein sequence ID" value="SDU77991.1"/>
    <property type="molecule type" value="Genomic_DNA"/>
</dbReference>
<dbReference type="CDD" id="cd04301">
    <property type="entry name" value="NAT_SF"/>
    <property type="match status" value="1"/>
</dbReference>
<proteinExistence type="predicted"/>
<dbReference type="PROSITE" id="PS51186">
    <property type="entry name" value="GNAT"/>
    <property type="match status" value="1"/>
</dbReference>